<gene>
    <name evidence="2" type="ORF">AXG93_203s1070</name>
</gene>
<sequence length="238" mass="27046">MWKVCNGTDGYVVPGSNNHESQVANLRFLVLQGFLFDHLFELPFVSSIDRSLSTYSVFSSVSQDRSYWVQVRSFLDMPSESVYCAKAAEKNAASSLLPAATEKEGKVLLMCVNDHVRQKTSSLRCWVQGTRSRSDDLDQRVLIMKRDEPVKRNNVVRKGEDRMRRERRTDGAQRMSYSPGGHAKPYPVGIAVEQFNEERKKRPRIWEFRDLGCLQGKGVDTMGTASQLLATLINRAHI</sequence>
<accession>A0A176VK42</accession>
<evidence type="ECO:0000313" key="2">
    <source>
        <dbReference type="EMBL" id="OAE20773.1"/>
    </source>
</evidence>
<dbReference type="AlphaFoldDB" id="A0A176VK42"/>
<organism evidence="2 3">
    <name type="scientific">Marchantia polymorpha subsp. ruderalis</name>
    <dbReference type="NCBI Taxonomy" id="1480154"/>
    <lineage>
        <taxon>Eukaryota</taxon>
        <taxon>Viridiplantae</taxon>
        <taxon>Streptophyta</taxon>
        <taxon>Embryophyta</taxon>
        <taxon>Marchantiophyta</taxon>
        <taxon>Marchantiopsida</taxon>
        <taxon>Marchantiidae</taxon>
        <taxon>Marchantiales</taxon>
        <taxon>Marchantiaceae</taxon>
        <taxon>Marchantia</taxon>
    </lineage>
</organism>
<evidence type="ECO:0000256" key="1">
    <source>
        <dbReference type="SAM" id="MobiDB-lite"/>
    </source>
</evidence>
<evidence type="ECO:0000313" key="3">
    <source>
        <dbReference type="Proteomes" id="UP000077202"/>
    </source>
</evidence>
<dbReference type="Proteomes" id="UP000077202">
    <property type="component" value="Unassembled WGS sequence"/>
</dbReference>
<reference evidence="2" key="1">
    <citation type="submission" date="2016-03" db="EMBL/GenBank/DDBJ databases">
        <title>Mechanisms controlling the formation of the plant cell surface in tip-growing cells are functionally conserved among land plants.</title>
        <authorList>
            <person name="Honkanen S."/>
            <person name="Jones V.A."/>
            <person name="Morieri G."/>
            <person name="Champion C."/>
            <person name="Hetherington A.J."/>
            <person name="Kelly S."/>
            <person name="Saint-Marcoux D."/>
            <person name="Proust H."/>
            <person name="Prescott H."/>
            <person name="Dolan L."/>
        </authorList>
    </citation>
    <scope>NUCLEOTIDE SEQUENCE [LARGE SCALE GENOMIC DNA]</scope>
    <source>
        <tissue evidence="2">Whole gametophyte</tissue>
    </source>
</reference>
<proteinExistence type="predicted"/>
<dbReference type="EMBL" id="LVLJ01003586">
    <property type="protein sequence ID" value="OAE20773.1"/>
    <property type="molecule type" value="Genomic_DNA"/>
</dbReference>
<comment type="caution">
    <text evidence="2">The sequence shown here is derived from an EMBL/GenBank/DDBJ whole genome shotgun (WGS) entry which is preliminary data.</text>
</comment>
<name>A0A176VK42_MARPO</name>
<feature type="region of interest" description="Disordered" evidence="1">
    <location>
        <begin position="159"/>
        <end position="183"/>
    </location>
</feature>
<feature type="compositionally biased region" description="Basic and acidic residues" evidence="1">
    <location>
        <begin position="159"/>
        <end position="171"/>
    </location>
</feature>
<keyword evidence="3" id="KW-1185">Reference proteome</keyword>
<protein>
    <submittedName>
        <fullName evidence="2">Uncharacterized protein</fullName>
    </submittedName>
</protein>